<keyword evidence="2 5" id="KW-0238">DNA-binding</keyword>
<organism evidence="5 6">
    <name type="scientific">Atlantibacter subterraneus</name>
    <dbReference type="NCBI Taxonomy" id="255519"/>
    <lineage>
        <taxon>Bacteria</taxon>
        <taxon>Pseudomonadati</taxon>
        <taxon>Pseudomonadota</taxon>
        <taxon>Gammaproteobacteria</taxon>
        <taxon>Enterobacterales</taxon>
        <taxon>Enterobacteriaceae</taxon>
        <taxon>Atlantibacter</taxon>
    </lineage>
</organism>
<comment type="caution">
    <text evidence="5">The sequence shown here is derived from an EMBL/GenBank/DDBJ whole genome shotgun (WGS) entry which is preliminary data.</text>
</comment>
<dbReference type="CDD" id="cd01392">
    <property type="entry name" value="HTH_LacI"/>
    <property type="match status" value="1"/>
</dbReference>
<dbReference type="InterPro" id="IPR000843">
    <property type="entry name" value="HTH_LacI"/>
</dbReference>
<evidence type="ECO:0000256" key="1">
    <source>
        <dbReference type="ARBA" id="ARBA00023015"/>
    </source>
</evidence>
<sequence>MTRRVATLDDVARAAGVSLQTVSRVLNSPNKVAARTQDAVHKAMRELHYVPNRSAQLLAGKVLPAIGLISASLTLHAPSQIAASVKTHAQARGLDVSIAMLNQADYGALQAALAECRAQNIGGAIVNLPLESAMAEQLARDNPDIHCLFLDVPPDSDVASLLFDHQQGCRAIGDHLWGLGHREFGFLAGPESAISARLRLYAWRDALHRNGGHQAITAFGDWSAGSGFIRTVEMLAQQPTLSAIVVANDQMALGVLSALAQLDRREISVTGYDDTPDSQYFQPALTTVAQDFHLLGERAVALLAEPARRHHRLPTRLIVRQSTAPKSSAAPRDTLIAQIKALARQL</sequence>
<dbReference type="GO" id="GO:0000976">
    <property type="term" value="F:transcription cis-regulatory region binding"/>
    <property type="evidence" value="ECO:0007669"/>
    <property type="project" value="TreeGrafter"/>
</dbReference>
<feature type="domain" description="HTH lacI-type" evidence="4">
    <location>
        <begin position="6"/>
        <end position="60"/>
    </location>
</feature>
<dbReference type="InterPro" id="IPR046335">
    <property type="entry name" value="LacI/GalR-like_sensor"/>
</dbReference>
<gene>
    <name evidence="5" type="ORF">EGT71_18210</name>
</gene>
<keyword evidence="1" id="KW-0805">Transcription regulation</keyword>
<keyword evidence="3" id="KW-0804">Transcription</keyword>
<dbReference type="Pfam" id="PF13377">
    <property type="entry name" value="Peripla_BP_3"/>
    <property type="match status" value="1"/>
</dbReference>
<dbReference type="PANTHER" id="PTHR30146">
    <property type="entry name" value="LACI-RELATED TRANSCRIPTIONAL REPRESSOR"/>
    <property type="match status" value="1"/>
</dbReference>
<evidence type="ECO:0000256" key="3">
    <source>
        <dbReference type="ARBA" id="ARBA00023163"/>
    </source>
</evidence>
<dbReference type="SUPFAM" id="SSF47413">
    <property type="entry name" value="lambda repressor-like DNA-binding domains"/>
    <property type="match status" value="1"/>
</dbReference>
<evidence type="ECO:0000313" key="6">
    <source>
        <dbReference type="Proteomes" id="UP000275331"/>
    </source>
</evidence>
<dbReference type="RefSeq" id="WP_125294627.1">
    <property type="nucleotide sequence ID" value="NZ_JAPTZM010000006.1"/>
</dbReference>
<dbReference type="SMART" id="SM00354">
    <property type="entry name" value="HTH_LACI"/>
    <property type="match status" value="1"/>
</dbReference>
<reference evidence="5 6" key="1">
    <citation type="submission" date="2018-10" db="EMBL/GenBank/DDBJ databases">
        <title>Transmission dynamics of multidrug resistant bacteria on intensive care unit surfaces.</title>
        <authorList>
            <person name="D'Souza A.W."/>
            <person name="Potter R.F."/>
            <person name="Wallace M."/>
            <person name="Shupe A."/>
            <person name="Patel S."/>
            <person name="Sun S."/>
            <person name="Gul D."/>
            <person name="Kwon J.H."/>
            <person name="Andleeb S."/>
            <person name="Burnham C.-A.D."/>
            <person name="Dantas G."/>
        </authorList>
    </citation>
    <scope>NUCLEOTIDE SEQUENCE [LARGE SCALE GENOMIC DNA]</scope>
    <source>
        <strain evidence="5 6">AS_373</strain>
    </source>
</reference>
<dbReference type="InterPro" id="IPR010982">
    <property type="entry name" value="Lambda_DNA-bd_dom_sf"/>
</dbReference>
<dbReference type="GO" id="GO:0003700">
    <property type="term" value="F:DNA-binding transcription factor activity"/>
    <property type="evidence" value="ECO:0007669"/>
    <property type="project" value="TreeGrafter"/>
</dbReference>
<dbReference type="PANTHER" id="PTHR30146:SF153">
    <property type="entry name" value="LACTOSE OPERON REPRESSOR"/>
    <property type="match status" value="1"/>
</dbReference>
<dbReference type="AlphaFoldDB" id="A0A3R9G666"/>
<dbReference type="PROSITE" id="PS50932">
    <property type="entry name" value="HTH_LACI_2"/>
    <property type="match status" value="1"/>
</dbReference>
<dbReference type="NCBIfam" id="NF007075">
    <property type="entry name" value="PRK09526.1"/>
    <property type="match status" value="1"/>
</dbReference>
<dbReference type="InterPro" id="IPR028082">
    <property type="entry name" value="Peripla_BP_I"/>
</dbReference>
<dbReference type="Gene3D" id="3.40.50.2300">
    <property type="match status" value="2"/>
</dbReference>
<dbReference type="EMBL" id="RHXB01000013">
    <property type="protein sequence ID" value="RSE23529.1"/>
    <property type="molecule type" value="Genomic_DNA"/>
</dbReference>
<name>A0A3R9G666_9ENTR</name>
<dbReference type="Gene3D" id="1.10.260.40">
    <property type="entry name" value="lambda repressor-like DNA-binding domains"/>
    <property type="match status" value="1"/>
</dbReference>
<dbReference type="OrthoDB" id="9798934at2"/>
<evidence type="ECO:0000313" key="5">
    <source>
        <dbReference type="EMBL" id="RSE23529.1"/>
    </source>
</evidence>
<proteinExistence type="predicted"/>
<evidence type="ECO:0000259" key="4">
    <source>
        <dbReference type="PROSITE" id="PS50932"/>
    </source>
</evidence>
<evidence type="ECO:0000256" key="2">
    <source>
        <dbReference type="ARBA" id="ARBA00023125"/>
    </source>
</evidence>
<dbReference type="PRINTS" id="PR00036">
    <property type="entry name" value="HTHLACI"/>
</dbReference>
<dbReference type="PROSITE" id="PS00356">
    <property type="entry name" value="HTH_LACI_1"/>
    <property type="match status" value="1"/>
</dbReference>
<protein>
    <submittedName>
        <fullName evidence="5">LacI family DNA-binding transcriptional regulator</fullName>
    </submittedName>
</protein>
<dbReference type="CDD" id="cd01574">
    <property type="entry name" value="PBP1_LacI"/>
    <property type="match status" value="1"/>
</dbReference>
<dbReference type="Proteomes" id="UP000275331">
    <property type="component" value="Unassembled WGS sequence"/>
</dbReference>
<dbReference type="Pfam" id="PF00356">
    <property type="entry name" value="LacI"/>
    <property type="match status" value="1"/>
</dbReference>
<dbReference type="SUPFAM" id="SSF53822">
    <property type="entry name" value="Periplasmic binding protein-like I"/>
    <property type="match status" value="1"/>
</dbReference>
<accession>A0A3R9G666</accession>